<proteinExistence type="predicted"/>
<dbReference type="OrthoDB" id="5379086at2759"/>
<reference evidence="3" key="3">
    <citation type="submission" date="2025-04" db="UniProtKB">
        <authorList>
            <consortium name="RefSeq"/>
        </authorList>
    </citation>
    <scope>IDENTIFICATION</scope>
    <source>
        <strain evidence="3">CBS 781.70</strain>
    </source>
</reference>
<protein>
    <submittedName>
        <fullName evidence="1 3">Uncharacterized protein</fullName>
    </submittedName>
</protein>
<reference evidence="1 3" key="1">
    <citation type="submission" date="2020-01" db="EMBL/GenBank/DDBJ databases">
        <authorList>
            <consortium name="DOE Joint Genome Institute"/>
            <person name="Haridas S."/>
            <person name="Albert R."/>
            <person name="Binder M."/>
            <person name="Bloem J."/>
            <person name="Labutti K."/>
            <person name="Salamov A."/>
            <person name="Andreopoulos B."/>
            <person name="Baker S.E."/>
            <person name="Barry K."/>
            <person name="Bills G."/>
            <person name="Bluhm B.H."/>
            <person name="Cannon C."/>
            <person name="Castanera R."/>
            <person name="Culley D.E."/>
            <person name="Daum C."/>
            <person name="Ezra D."/>
            <person name="Gonzalez J.B."/>
            <person name="Henrissat B."/>
            <person name="Kuo A."/>
            <person name="Liang C."/>
            <person name="Lipzen A."/>
            <person name="Lutzoni F."/>
            <person name="Magnuson J."/>
            <person name="Mondo S."/>
            <person name="Nolan M."/>
            <person name="Ohm R."/>
            <person name="Pangilinan J."/>
            <person name="Park H.-J."/>
            <person name="Ramirez L."/>
            <person name="Alfaro M."/>
            <person name="Sun H."/>
            <person name="Tritt A."/>
            <person name="Yoshinaga Y."/>
            <person name="Zwiers L.-H."/>
            <person name="Turgeon B.G."/>
            <person name="Goodwin S.B."/>
            <person name="Spatafora J.W."/>
            <person name="Crous P.W."/>
            <person name="Grigoriev I.V."/>
        </authorList>
    </citation>
    <scope>NUCLEOTIDE SEQUENCE</scope>
    <source>
        <strain evidence="1 3">CBS 781.70</strain>
    </source>
</reference>
<dbReference type="GeneID" id="54418369"/>
<reference evidence="3" key="2">
    <citation type="submission" date="2020-04" db="EMBL/GenBank/DDBJ databases">
        <authorList>
            <consortium name="NCBI Genome Project"/>
        </authorList>
    </citation>
    <scope>NUCLEOTIDE SEQUENCE</scope>
    <source>
        <strain evidence="3">CBS 781.70</strain>
    </source>
</reference>
<sequence>MGNFASPNSEDLKDDKETNVLAELYHALDSQPTGVEIHEMLVGAWESIGELDMAYGAADVLLQLDPRNNVASEYLRHTKFSRSRDERMSACEVLHMEKRLEKGYRSLRLDAEILSVELSSPFIRDASDNQAKALSVLDSISSGKVSSAVSVSQPVSVREAARGVLANFEQATELILEDFEEVVQWMTNQIGKLDTEKIRQRLAKRRTHLEAALPESMQKNIATAFQLTERDHLQRKYENTETIYGDKIEDIPPANFFVSEDNYAFDMEELAQGIAIQDGVMRNLLSRQMFSQSDIQTILAHPLGERLKPLEEAQQRLKKGVRTATIARIEELGKIMLADHSMDGGKSQEGVEEFLAFVATLPSAEQDTVRQLKVPAADNHTGQPFDYSIAESIDDARAGTTCYHKVGDFLSQAADFLRQQ</sequence>
<name>A0A6G1FRG2_9PEZI</name>
<evidence type="ECO:0000313" key="1">
    <source>
        <dbReference type="EMBL" id="KAF1808252.1"/>
    </source>
</evidence>
<dbReference type="AlphaFoldDB" id="A0A6G1FRG2"/>
<dbReference type="Proteomes" id="UP000504638">
    <property type="component" value="Unplaced"/>
</dbReference>
<gene>
    <name evidence="1 3" type="ORF">P152DRAFT_444189</name>
</gene>
<organism evidence="1">
    <name type="scientific">Eremomyces bilateralis CBS 781.70</name>
    <dbReference type="NCBI Taxonomy" id="1392243"/>
    <lineage>
        <taxon>Eukaryota</taxon>
        <taxon>Fungi</taxon>
        <taxon>Dikarya</taxon>
        <taxon>Ascomycota</taxon>
        <taxon>Pezizomycotina</taxon>
        <taxon>Dothideomycetes</taxon>
        <taxon>Dothideomycetes incertae sedis</taxon>
        <taxon>Eremomycetales</taxon>
        <taxon>Eremomycetaceae</taxon>
        <taxon>Eremomyces</taxon>
    </lineage>
</organism>
<dbReference type="EMBL" id="ML975187">
    <property type="protein sequence ID" value="KAF1808252.1"/>
    <property type="molecule type" value="Genomic_DNA"/>
</dbReference>
<evidence type="ECO:0000313" key="2">
    <source>
        <dbReference type="Proteomes" id="UP000504638"/>
    </source>
</evidence>
<accession>A0A6G1FRG2</accession>
<dbReference type="RefSeq" id="XP_033529883.1">
    <property type="nucleotide sequence ID" value="XM_033677799.1"/>
</dbReference>
<evidence type="ECO:0000313" key="3">
    <source>
        <dbReference type="RefSeq" id="XP_033529883.1"/>
    </source>
</evidence>
<keyword evidence="2" id="KW-1185">Reference proteome</keyword>